<dbReference type="Proteomes" id="UP000728032">
    <property type="component" value="Unassembled WGS sequence"/>
</dbReference>
<reference evidence="2" key="1">
    <citation type="submission" date="2020-11" db="EMBL/GenBank/DDBJ databases">
        <authorList>
            <person name="Tran Van P."/>
        </authorList>
    </citation>
    <scope>NUCLEOTIDE SEQUENCE</scope>
</reference>
<dbReference type="FunFam" id="3.40.50.720:FF:000084">
    <property type="entry name" value="Short-chain dehydrogenase reductase"/>
    <property type="match status" value="1"/>
</dbReference>
<dbReference type="EMBL" id="CAJPVJ010004650">
    <property type="protein sequence ID" value="CAG2168802.1"/>
    <property type="molecule type" value="Genomic_DNA"/>
</dbReference>
<dbReference type="EMBL" id="OC919475">
    <property type="protein sequence ID" value="CAD7651411.1"/>
    <property type="molecule type" value="Genomic_DNA"/>
</dbReference>
<accession>A0A7R9QNI6</accession>
<dbReference type="PANTHER" id="PTHR43975:SF2">
    <property type="entry name" value="EG:BACR7A4.14 PROTEIN-RELATED"/>
    <property type="match status" value="1"/>
</dbReference>
<dbReference type="PANTHER" id="PTHR43975">
    <property type="entry name" value="ZGC:101858"/>
    <property type="match status" value="1"/>
</dbReference>
<evidence type="ECO:0000313" key="3">
    <source>
        <dbReference type="Proteomes" id="UP000728032"/>
    </source>
</evidence>
<dbReference type="SUPFAM" id="SSF51735">
    <property type="entry name" value="NAD(P)-binding Rossmann-fold domains"/>
    <property type="match status" value="2"/>
</dbReference>
<evidence type="ECO:0000256" key="1">
    <source>
        <dbReference type="RuleBase" id="RU000363"/>
    </source>
</evidence>
<keyword evidence="3" id="KW-1185">Reference proteome</keyword>
<dbReference type="PRINTS" id="PR00080">
    <property type="entry name" value="SDRFAMILY"/>
</dbReference>
<dbReference type="Pfam" id="PF00106">
    <property type="entry name" value="adh_short"/>
    <property type="match status" value="1"/>
</dbReference>
<dbReference type="InterPro" id="IPR036291">
    <property type="entry name" value="NAD(P)-bd_dom_sf"/>
</dbReference>
<evidence type="ECO:0000313" key="2">
    <source>
        <dbReference type="EMBL" id="CAD7651411.1"/>
    </source>
</evidence>
<dbReference type="InterPro" id="IPR002347">
    <property type="entry name" value="SDR_fam"/>
</dbReference>
<dbReference type="Pfam" id="PF13561">
    <property type="entry name" value="adh_short_C2"/>
    <property type="match status" value="1"/>
</dbReference>
<sequence length="383" mass="40740">MSVTYDFSGKVALITGSSSGIGAATAELFAQSGADVVVTGLYADSGLSAVANRCRSLGAKVLEMSADMTHEDEARALVDQTIETFGKIDVLFNCAGMPVKFVGITNPSFMEAYRLTMRVDLDMAVYMTYLCVGHLEKTRGVIINMSSVRMVTGLYADSGLSAVANRCRSLGAKVLEMAVDLTHEDEARALVDQTIEKLGKIDVLFNCAGMPVKFVGITNPSFMEAYRLTMRVDLDMAVFMTYLCVGHLEKTRGVIINMSSIRSTQSASLSAPYGMARTAGDMFTRYMAVELGGKGIRVNSVNPSVIETDFLKSTGVDPKVIAKGMANKLPVGRCGVVEDVAQAVLFLSAPESSFITGTHMLVDGGHIAGGVGYNTAKASANSE</sequence>
<comment type="similarity">
    <text evidence="1">Belongs to the short-chain dehydrogenases/reductases (SDR) family.</text>
</comment>
<dbReference type="Gene3D" id="3.40.50.720">
    <property type="entry name" value="NAD(P)-binding Rossmann-like Domain"/>
    <property type="match status" value="2"/>
</dbReference>
<dbReference type="PRINTS" id="PR00081">
    <property type="entry name" value="GDHRDH"/>
</dbReference>
<gene>
    <name evidence="2" type="ORF">ONB1V03_LOCUS8286</name>
</gene>
<organism evidence="2">
    <name type="scientific">Oppiella nova</name>
    <dbReference type="NCBI Taxonomy" id="334625"/>
    <lineage>
        <taxon>Eukaryota</taxon>
        <taxon>Metazoa</taxon>
        <taxon>Ecdysozoa</taxon>
        <taxon>Arthropoda</taxon>
        <taxon>Chelicerata</taxon>
        <taxon>Arachnida</taxon>
        <taxon>Acari</taxon>
        <taxon>Acariformes</taxon>
        <taxon>Sarcoptiformes</taxon>
        <taxon>Oribatida</taxon>
        <taxon>Brachypylina</taxon>
        <taxon>Oppioidea</taxon>
        <taxon>Oppiidae</taxon>
        <taxon>Oppiella</taxon>
    </lineage>
</organism>
<protein>
    <submittedName>
        <fullName evidence="2">Uncharacterized protein</fullName>
    </submittedName>
</protein>
<proteinExistence type="inferred from homology"/>
<name>A0A7R9QNI6_9ACAR</name>
<dbReference type="AlphaFoldDB" id="A0A7R9QNI6"/>
<dbReference type="OrthoDB" id="6488973at2759"/>